<proteinExistence type="predicted"/>
<dbReference type="SUPFAM" id="SSF46785">
    <property type="entry name" value="Winged helix' DNA-binding domain"/>
    <property type="match status" value="1"/>
</dbReference>
<evidence type="ECO:0000313" key="7">
    <source>
        <dbReference type="Proteomes" id="UP000199647"/>
    </source>
</evidence>
<feature type="region of interest" description="Disordered" evidence="4">
    <location>
        <begin position="1"/>
        <end position="22"/>
    </location>
</feature>
<dbReference type="AlphaFoldDB" id="A0A1H9K7U5"/>
<evidence type="ECO:0000256" key="1">
    <source>
        <dbReference type="ARBA" id="ARBA00023015"/>
    </source>
</evidence>
<evidence type="ECO:0000256" key="3">
    <source>
        <dbReference type="ARBA" id="ARBA00023163"/>
    </source>
</evidence>
<evidence type="ECO:0000259" key="5">
    <source>
        <dbReference type="PROSITE" id="PS50995"/>
    </source>
</evidence>
<dbReference type="EMBL" id="FOFG01000009">
    <property type="protein sequence ID" value="SEQ95230.1"/>
    <property type="molecule type" value="Genomic_DNA"/>
</dbReference>
<feature type="domain" description="HTH marR-type" evidence="5">
    <location>
        <begin position="33"/>
        <end position="164"/>
    </location>
</feature>
<evidence type="ECO:0000256" key="4">
    <source>
        <dbReference type="SAM" id="MobiDB-lite"/>
    </source>
</evidence>
<reference evidence="6 7" key="1">
    <citation type="submission" date="2016-10" db="EMBL/GenBank/DDBJ databases">
        <authorList>
            <person name="de Groot N.N."/>
        </authorList>
    </citation>
    <scope>NUCLEOTIDE SEQUENCE [LARGE SCALE GENOMIC DNA]</scope>
    <source>
        <strain evidence="6 7">A52C2</strain>
    </source>
</reference>
<dbReference type="Proteomes" id="UP000199647">
    <property type="component" value="Unassembled WGS sequence"/>
</dbReference>
<dbReference type="PROSITE" id="PS50995">
    <property type="entry name" value="HTH_MARR_2"/>
    <property type="match status" value="1"/>
</dbReference>
<dbReference type="SMART" id="SM00347">
    <property type="entry name" value="HTH_MARR"/>
    <property type="match status" value="1"/>
</dbReference>
<accession>A0A1H9K7U5</accession>
<dbReference type="PANTHER" id="PTHR42756:SF1">
    <property type="entry name" value="TRANSCRIPTIONAL REPRESSOR OF EMRAB OPERON"/>
    <property type="match status" value="1"/>
</dbReference>
<evidence type="ECO:0000313" key="6">
    <source>
        <dbReference type="EMBL" id="SEQ95230.1"/>
    </source>
</evidence>
<dbReference type="OrthoDB" id="8228089at2"/>
<dbReference type="InterPro" id="IPR036388">
    <property type="entry name" value="WH-like_DNA-bd_sf"/>
</dbReference>
<dbReference type="PRINTS" id="PR00598">
    <property type="entry name" value="HTHMARR"/>
</dbReference>
<dbReference type="Gene3D" id="1.10.10.10">
    <property type="entry name" value="Winged helix-like DNA-binding domain superfamily/Winged helix DNA-binding domain"/>
    <property type="match status" value="1"/>
</dbReference>
<keyword evidence="3" id="KW-0804">Transcription</keyword>
<sequence length="168" mass="18772">MNEQSTRRPKNRPRTPSPEIGADTSLLNFAELDGVVGFHLRRAQEASFRAFASSAGEGDLRPGRFAALMLIGNNPGITQISLSRAIGRDKSTLTPLIRDLQARGLIHREQAETDRRAYRLTLTPDGETMLERLRIIAAEHDRKLDEIIGERKTEFITLLRRIVTALGS</sequence>
<gene>
    <name evidence="6" type="ORF">SAMN05216548_109111</name>
</gene>
<keyword evidence="2 6" id="KW-0238">DNA-binding</keyword>
<dbReference type="STRING" id="1855383.SAMN05216548_109111"/>
<protein>
    <submittedName>
        <fullName evidence="6">DNA-binding transcriptional regulator, MarR family</fullName>
    </submittedName>
</protein>
<keyword evidence="7" id="KW-1185">Reference proteome</keyword>
<dbReference type="InterPro" id="IPR000835">
    <property type="entry name" value="HTH_MarR-typ"/>
</dbReference>
<dbReference type="GO" id="GO:0003700">
    <property type="term" value="F:DNA-binding transcription factor activity"/>
    <property type="evidence" value="ECO:0007669"/>
    <property type="project" value="InterPro"/>
</dbReference>
<keyword evidence="1" id="KW-0805">Transcription regulation</keyword>
<organism evidence="6 7">
    <name type="scientific">Faunimonas pinastri</name>
    <dbReference type="NCBI Taxonomy" id="1855383"/>
    <lineage>
        <taxon>Bacteria</taxon>
        <taxon>Pseudomonadati</taxon>
        <taxon>Pseudomonadota</taxon>
        <taxon>Alphaproteobacteria</taxon>
        <taxon>Hyphomicrobiales</taxon>
        <taxon>Afifellaceae</taxon>
        <taxon>Faunimonas</taxon>
    </lineage>
</organism>
<dbReference type="PANTHER" id="PTHR42756">
    <property type="entry name" value="TRANSCRIPTIONAL REGULATOR, MARR"/>
    <property type="match status" value="1"/>
</dbReference>
<dbReference type="GO" id="GO:0003677">
    <property type="term" value="F:DNA binding"/>
    <property type="evidence" value="ECO:0007669"/>
    <property type="project" value="UniProtKB-KW"/>
</dbReference>
<dbReference type="Pfam" id="PF01047">
    <property type="entry name" value="MarR"/>
    <property type="match status" value="1"/>
</dbReference>
<evidence type="ECO:0000256" key="2">
    <source>
        <dbReference type="ARBA" id="ARBA00023125"/>
    </source>
</evidence>
<dbReference type="RefSeq" id="WP_092497202.1">
    <property type="nucleotide sequence ID" value="NZ_FOFG01000009.1"/>
</dbReference>
<name>A0A1H9K7U5_9HYPH</name>
<dbReference type="InterPro" id="IPR036390">
    <property type="entry name" value="WH_DNA-bd_sf"/>
</dbReference>